<evidence type="ECO:0000313" key="2">
    <source>
        <dbReference type="EMBL" id="RAW29710.1"/>
    </source>
</evidence>
<accession>A0A329RZE8</accession>
<sequence length="217" mass="23575">MSARHAAQDQIEMQLRDGVFLRRARLHQATQVVRRALTTDWPTSPEHTMAGGPGGFFFLFDGGARDNPGPGACRTRIQDDKQLREVHGAAHRTESAQTAQPVSSLHHGGQRPDQQATQQTEGASGNSLMVYLLEAPPTGRPVVGTIMARSLPEHNKAADALANDAMDRMATVQVYPLAELPVDRRWRDVFKHATSDVVHGTTHNLLEGPSGPPEGTV</sequence>
<dbReference type="VEuPathDB" id="FungiDB:PC110_g13929"/>
<dbReference type="Proteomes" id="UP000251314">
    <property type="component" value="Unassembled WGS sequence"/>
</dbReference>
<dbReference type="EMBL" id="MJFZ01000411">
    <property type="protein sequence ID" value="RAW29710.1"/>
    <property type="molecule type" value="Genomic_DNA"/>
</dbReference>
<protein>
    <submittedName>
        <fullName evidence="2">Uncharacterized protein</fullName>
    </submittedName>
</protein>
<gene>
    <name evidence="2" type="ORF">PC110_g13929</name>
</gene>
<name>A0A329RZE8_9STRA</name>
<reference evidence="2 3" key="1">
    <citation type="submission" date="2018-01" db="EMBL/GenBank/DDBJ databases">
        <title>Draft genome of the strawberry crown rot pathogen Phytophthora cactorum.</title>
        <authorList>
            <person name="Armitage A.D."/>
            <person name="Lysoe E."/>
            <person name="Nellist C.F."/>
            <person name="Harrison R.J."/>
            <person name="Brurberg M.B."/>
        </authorList>
    </citation>
    <scope>NUCLEOTIDE SEQUENCE [LARGE SCALE GENOMIC DNA]</scope>
    <source>
        <strain evidence="2 3">10300</strain>
    </source>
</reference>
<evidence type="ECO:0000256" key="1">
    <source>
        <dbReference type="SAM" id="MobiDB-lite"/>
    </source>
</evidence>
<feature type="compositionally biased region" description="Polar residues" evidence="1">
    <location>
        <begin position="112"/>
        <end position="121"/>
    </location>
</feature>
<keyword evidence="3" id="KW-1185">Reference proteome</keyword>
<comment type="caution">
    <text evidence="2">The sequence shown here is derived from an EMBL/GenBank/DDBJ whole genome shotgun (WGS) entry which is preliminary data.</text>
</comment>
<proteinExistence type="predicted"/>
<feature type="region of interest" description="Disordered" evidence="1">
    <location>
        <begin position="84"/>
        <end position="121"/>
    </location>
</feature>
<dbReference type="AlphaFoldDB" id="A0A329RZE8"/>
<feature type="compositionally biased region" description="Basic and acidic residues" evidence="1">
    <location>
        <begin position="84"/>
        <end position="94"/>
    </location>
</feature>
<organism evidence="2 3">
    <name type="scientific">Phytophthora cactorum</name>
    <dbReference type="NCBI Taxonomy" id="29920"/>
    <lineage>
        <taxon>Eukaryota</taxon>
        <taxon>Sar</taxon>
        <taxon>Stramenopiles</taxon>
        <taxon>Oomycota</taxon>
        <taxon>Peronosporomycetes</taxon>
        <taxon>Peronosporales</taxon>
        <taxon>Peronosporaceae</taxon>
        <taxon>Phytophthora</taxon>
    </lineage>
</organism>
<evidence type="ECO:0000313" key="3">
    <source>
        <dbReference type="Proteomes" id="UP000251314"/>
    </source>
</evidence>